<reference evidence="4" key="1">
    <citation type="submission" date="2021-10" db="EMBL/GenBank/DDBJ databases">
        <title>Tropical sea cucumber genome reveals ecological adaptation and Cuvierian tubules defense mechanism.</title>
        <authorList>
            <person name="Chen T."/>
        </authorList>
    </citation>
    <scope>NUCLEOTIDE SEQUENCE</scope>
    <source>
        <strain evidence="4">Nanhai2018</strain>
        <tissue evidence="4">Muscle</tissue>
    </source>
</reference>
<dbReference type="Pfam" id="PF16002">
    <property type="entry name" value="Headcase"/>
    <property type="match status" value="1"/>
</dbReference>
<dbReference type="Pfam" id="PF15353">
    <property type="entry name" value="HECA_N"/>
    <property type="match status" value="1"/>
</dbReference>
<evidence type="ECO:0000259" key="3">
    <source>
        <dbReference type="Pfam" id="PF16002"/>
    </source>
</evidence>
<dbReference type="InterPro" id="IPR054537">
    <property type="entry name" value="HECA_N"/>
</dbReference>
<sequence>MPYSKEEKSRQRAEEFRQQVEEHNGDENNNDDENHRPCCVPSVCCEGEPVNILDPDDVQKVVCNNPECIYGSFMHKVCFEAWEEEVLTYLRSSGRARSWSEKQRKQNLWTKKGYDLAWKACSCKCGKGHLRKDLEWIPPKALDGEQRKQRRRRKSSDKPSIGRSNSVSSGTGIPSNGGSNGNHTNGNGKGRKRHTSASSTESKDGHSPPVSPGGRQANQQLSPRSSFTIAAPTTNSTMTPTAIIHEQQRERIRHASGGRKGKQNGETASSGTVNKPTPQQQDEKRKSPVSLKFQEKNKQDGGKFNIGGQAHNQENFFLSNINTWHGVNEAGYLNMPQAAANECMANHHMASGSGKNHFSGFLPRLDLSTFFQVLPAHKLNAYHIQMEDDNQPESEEIRSFIFSTLSAHGVQTVRCSQCSQTLPVFDCYPLIDGTFYLTPVRYGDAILRINISNANSSRGPQYLAAVCMKCLEGVQRIVCRICKSRWDGSHHQLGTLYSYDIFAASPCCPGRAGCKRCGKPVLDLTKGMHYFSEFSQSIRCPHCGIPDYHCVKPLTSYEVHPPNIEINVH</sequence>
<organism evidence="4 5">
    <name type="scientific">Holothuria leucospilota</name>
    <name type="common">Black long sea cucumber</name>
    <name type="synonym">Mertensiothuria leucospilota</name>
    <dbReference type="NCBI Taxonomy" id="206669"/>
    <lineage>
        <taxon>Eukaryota</taxon>
        <taxon>Metazoa</taxon>
        <taxon>Echinodermata</taxon>
        <taxon>Eleutherozoa</taxon>
        <taxon>Echinozoa</taxon>
        <taxon>Holothuroidea</taxon>
        <taxon>Aspidochirotacea</taxon>
        <taxon>Aspidochirotida</taxon>
        <taxon>Holothuriidae</taxon>
        <taxon>Holothuria</taxon>
    </lineage>
</organism>
<feature type="region of interest" description="Disordered" evidence="1">
    <location>
        <begin position="141"/>
        <end position="224"/>
    </location>
</feature>
<gene>
    <name evidence="4" type="ORF">HOLleu_31701</name>
</gene>
<evidence type="ECO:0000256" key="1">
    <source>
        <dbReference type="SAM" id="MobiDB-lite"/>
    </source>
</evidence>
<dbReference type="AlphaFoldDB" id="A0A9Q0YQT3"/>
<dbReference type="PANTHER" id="PTHR13425">
    <property type="entry name" value="HEADCASE PROTEIN"/>
    <property type="match status" value="1"/>
</dbReference>
<dbReference type="OrthoDB" id="10012848at2759"/>
<dbReference type="PANTHER" id="PTHR13425:SF3">
    <property type="entry name" value="HEADCASE PROTEIN HOMOLOG"/>
    <property type="match status" value="1"/>
</dbReference>
<dbReference type="InterPro" id="IPR031947">
    <property type="entry name" value="Headcase_mid"/>
</dbReference>
<feature type="region of interest" description="Disordered" evidence="1">
    <location>
        <begin position="1"/>
        <end position="33"/>
    </location>
</feature>
<feature type="domain" description="Headcase middle" evidence="3">
    <location>
        <begin position="356"/>
        <end position="554"/>
    </location>
</feature>
<feature type="compositionally biased region" description="Polar residues" evidence="1">
    <location>
        <begin position="162"/>
        <end position="174"/>
    </location>
</feature>
<feature type="compositionally biased region" description="Basic residues" evidence="1">
    <location>
        <begin position="253"/>
        <end position="262"/>
    </location>
</feature>
<accession>A0A9Q0YQT3</accession>
<keyword evidence="5" id="KW-1185">Reference proteome</keyword>
<dbReference type="Proteomes" id="UP001152320">
    <property type="component" value="Chromosome 16"/>
</dbReference>
<protein>
    <submittedName>
        <fullName evidence="4">Headcase protein-like</fullName>
    </submittedName>
</protein>
<evidence type="ECO:0000313" key="4">
    <source>
        <dbReference type="EMBL" id="KAJ8026769.1"/>
    </source>
</evidence>
<evidence type="ECO:0000259" key="2">
    <source>
        <dbReference type="Pfam" id="PF15353"/>
    </source>
</evidence>
<feature type="region of interest" description="Disordered" evidence="1">
    <location>
        <begin position="253"/>
        <end position="304"/>
    </location>
</feature>
<name>A0A9Q0YQT3_HOLLE</name>
<dbReference type="InterPro" id="IPR026066">
    <property type="entry name" value="Headcase"/>
</dbReference>
<proteinExistence type="predicted"/>
<feature type="domain" description="Headcase N-terminal" evidence="2">
    <location>
        <begin position="38"/>
        <end position="136"/>
    </location>
</feature>
<dbReference type="EMBL" id="JAIZAY010000016">
    <property type="protein sequence ID" value="KAJ8026769.1"/>
    <property type="molecule type" value="Genomic_DNA"/>
</dbReference>
<comment type="caution">
    <text evidence="4">The sequence shown here is derived from an EMBL/GenBank/DDBJ whole genome shotgun (WGS) entry which is preliminary data.</text>
</comment>
<feature type="compositionally biased region" description="Polar residues" evidence="1">
    <location>
        <begin position="264"/>
        <end position="280"/>
    </location>
</feature>
<evidence type="ECO:0000313" key="5">
    <source>
        <dbReference type="Proteomes" id="UP001152320"/>
    </source>
</evidence>